<dbReference type="GO" id="GO:0004497">
    <property type="term" value="F:monooxygenase activity"/>
    <property type="evidence" value="ECO:0007669"/>
    <property type="project" value="UniProtKB-KW"/>
</dbReference>
<dbReference type="EMBL" id="CP144753">
    <property type="protein sequence ID" value="WVZ93291.1"/>
    <property type="molecule type" value="Genomic_DNA"/>
</dbReference>
<evidence type="ECO:0000256" key="11">
    <source>
        <dbReference type="ARBA" id="ARBA00023136"/>
    </source>
</evidence>
<dbReference type="PANTHER" id="PTHR47953">
    <property type="entry name" value="OS08G0105600 PROTEIN"/>
    <property type="match status" value="1"/>
</dbReference>
<dbReference type="PRINTS" id="PR00463">
    <property type="entry name" value="EP450I"/>
</dbReference>
<evidence type="ECO:0000256" key="5">
    <source>
        <dbReference type="ARBA" id="ARBA00022692"/>
    </source>
</evidence>
<dbReference type="Gene3D" id="1.10.630.10">
    <property type="entry name" value="Cytochrome P450"/>
    <property type="match status" value="1"/>
</dbReference>
<evidence type="ECO:0000259" key="13">
    <source>
        <dbReference type="Pfam" id="PF13961"/>
    </source>
</evidence>
<comment type="similarity">
    <text evidence="3">Belongs to the cytochrome P450 family.</text>
</comment>
<name>A0AAQ3XB95_PASNO</name>
<sequence length="399" mass="44716">MFEFIGGLIPEHQERRLNQVPPCQEDLIDVLLKIQSGEGNLQCPVSVGTIKFLVFDILAGGSETVATVLQWAMAELMRNHAAMSKVQAEVRGAFTGRTKIIEEGLGELTYLQFVIKETLRLHIPGPLFMRECQESCKVMGYDVPRGTKVLLNLWAIARDPKYWDDARDFRGNCFEFMPFGSGRLMCPGMSFGLANVEVALAKLLFYFDWSLPDGVHPRELDMTETLSIIECQDTRPNHWLRCSSELSVCTVYLQALATAPIRARERRPVFERELGAQELASESERGKHKMLESPERSAAAEHTAMTSGAVELPMLTRTNYHEWSLVMQVSLEALGLWKVVETEKVERRDDRMALAAMLRGVPSDLKATLAVKKTAKKLGRQGRRCALGRIASRTPTSSG</sequence>
<evidence type="ECO:0000256" key="6">
    <source>
        <dbReference type="ARBA" id="ARBA00022723"/>
    </source>
</evidence>
<dbReference type="InterPro" id="IPR036396">
    <property type="entry name" value="Cyt_P450_sf"/>
</dbReference>
<dbReference type="GO" id="GO:0016020">
    <property type="term" value="C:membrane"/>
    <property type="evidence" value="ECO:0007669"/>
    <property type="project" value="UniProtKB-SubCell"/>
</dbReference>
<dbReference type="PRINTS" id="PR00385">
    <property type="entry name" value="P450"/>
</dbReference>
<dbReference type="InterPro" id="IPR002401">
    <property type="entry name" value="Cyt_P450_E_grp-I"/>
</dbReference>
<keyword evidence="7" id="KW-1133">Transmembrane helix</keyword>
<dbReference type="Pfam" id="PF13961">
    <property type="entry name" value="DUF4219"/>
    <property type="match status" value="1"/>
</dbReference>
<keyword evidence="10" id="KW-0503">Monooxygenase</keyword>
<organism evidence="14 15">
    <name type="scientific">Paspalum notatum var. saurae</name>
    <dbReference type="NCBI Taxonomy" id="547442"/>
    <lineage>
        <taxon>Eukaryota</taxon>
        <taxon>Viridiplantae</taxon>
        <taxon>Streptophyta</taxon>
        <taxon>Embryophyta</taxon>
        <taxon>Tracheophyta</taxon>
        <taxon>Spermatophyta</taxon>
        <taxon>Magnoliopsida</taxon>
        <taxon>Liliopsida</taxon>
        <taxon>Poales</taxon>
        <taxon>Poaceae</taxon>
        <taxon>PACMAD clade</taxon>
        <taxon>Panicoideae</taxon>
        <taxon>Andropogonodae</taxon>
        <taxon>Paspaleae</taxon>
        <taxon>Paspalinae</taxon>
        <taxon>Paspalum</taxon>
    </lineage>
</organism>
<dbReference type="Proteomes" id="UP001341281">
    <property type="component" value="Chromosome 09"/>
</dbReference>
<gene>
    <name evidence="14" type="ORF">U9M48_039285</name>
</gene>
<evidence type="ECO:0000256" key="2">
    <source>
        <dbReference type="ARBA" id="ARBA00004167"/>
    </source>
</evidence>
<evidence type="ECO:0000256" key="1">
    <source>
        <dbReference type="ARBA" id="ARBA00001971"/>
    </source>
</evidence>
<dbReference type="PANTHER" id="PTHR47953:SF19">
    <property type="entry name" value="OS06G0641600 PROTEIN"/>
    <property type="match status" value="1"/>
</dbReference>
<evidence type="ECO:0000313" key="15">
    <source>
        <dbReference type="Proteomes" id="UP001341281"/>
    </source>
</evidence>
<reference evidence="14 15" key="1">
    <citation type="submission" date="2024-02" db="EMBL/GenBank/DDBJ databases">
        <title>High-quality chromosome-scale genome assembly of Pensacola bahiagrass (Paspalum notatum Flugge var. saurae).</title>
        <authorList>
            <person name="Vega J.M."/>
            <person name="Podio M."/>
            <person name="Orjuela J."/>
            <person name="Siena L.A."/>
            <person name="Pessino S.C."/>
            <person name="Combes M.C."/>
            <person name="Mariac C."/>
            <person name="Albertini E."/>
            <person name="Pupilli F."/>
            <person name="Ortiz J.P.A."/>
            <person name="Leblanc O."/>
        </authorList>
    </citation>
    <scope>NUCLEOTIDE SEQUENCE [LARGE SCALE GENOMIC DNA]</scope>
    <source>
        <strain evidence="14">R1</strain>
        <tissue evidence="14">Leaf</tissue>
    </source>
</reference>
<evidence type="ECO:0000256" key="3">
    <source>
        <dbReference type="ARBA" id="ARBA00010617"/>
    </source>
</evidence>
<keyword evidence="9 12" id="KW-0408">Iron</keyword>
<evidence type="ECO:0000256" key="4">
    <source>
        <dbReference type="ARBA" id="ARBA00022617"/>
    </source>
</evidence>
<dbReference type="InterPro" id="IPR052306">
    <property type="entry name" value="CYP450_71D"/>
</dbReference>
<keyword evidence="6 12" id="KW-0479">Metal-binding</keyword>
<dbReference type="GO" id="GO:0005506">
    <property type="term" value="F:iron ion binding"/>
    <property type="evidence" value="ECO:0007669"/>
    <property type="project" value="InterPro"/>
</dbReference>
<comment type="subcellular location">
    <subcellularLocation>
        <location evidence="2">Membrane</location>
        <topology evidence="2">Single-pass membrane protein</topology>
    </subcellularLocation>
</comment>
<protein>
    <recommendedName>
        <fullName evidence="13">DUF4219 domain-containing protein</fullName>
    </recommendedName>
</protein>
<keyword evidence="8" id="KW-0560">Oxidoreductase</keyword>
<dbReference type="GO" id="GO:0016705">
    <property type="term" value="F:oxidoreductase activity, acting on paired donors, with incorporation or reduction of molecular oxygen"/>
    <property type="evidence" value="ECO:0007669"/>
    <property type="project" value="InterPro"/>
</dbReference>
<accession>A0AAQ3XB95</accession>
<feature type="domain" description="DUF4219" evidence="13">
    <location>
        <begin position="315"/>
        <end position="341"/>
    </location>
</feature>
<dbReference type="InterPro" id="IPR001128">
    <property type="entry name" value="Cyt_P450"/>
</dbReference>
<proteinExistence type="inferred from homology"/>
<evidence type="ECO:0000256" key="9">
    <source>
        <dbReference type="ARBA" id="ARBA00023004"/>
    </source>
</evidence>
<comment type="cofactor">
    <cofactor evidence="1 12">
        <name>heme</name>
        <dbReference type="ChEBI" id="CHEBI:30413"/>
    </cofactor>
</comment>
<feature type="binding site" description="axial binding residue" evidence="12">
    <location>
        <position position="186"/>
    </location>
    <ligand>
        <name>heme</name>
        <dbReference type="ChEBI" id="CHEBI:30413"/>
    </ligand>
    <ligandPart>
        <name>Fe</name>
        <dbReference type="ChEBI" id="CHEBI:18248"/>
    </ligandPart>
</feature>
<keyword evidence="4 12" id="KW-0349">Heme</keyword>
<evidence type="ECO:0000256" key="8">
    <source>
        <dbReference type="ARBA" id="ARBA00023002"/>
    </source>
</evidence>
<dbReference type="InterPro" id="IPR025314">
    <property type="entry name" value="DUF4219"/>
</dbReference>
<dbReference type="AlphaFoldDB" id="A0AAQ3XB95"/>
<keyword evidence="5" id="KW-0812">Transmembrane</keyword>
<evidence type="ECO:0000313" key="14">
    <source>
        <dbReference type="EMBL" id="WVZ93291.1"/>
    </source>
</evidence>
<dbReference type="SUPFAM" id="SSF48264">
    <property type="entry name" value="Cytochrome P450"/>
    <property type="match status" value="1"/>
</dbReference>
<keyword evidence="11" id="KW-0472">Membrane</keyword>
<keyword evidence="15" id="KW-1185">Reference proteome</keyword>
<dbReference type="Pfam" id="PF00067">
    <property type="entry name" value="p450"/>
    <property type="match status" value="1"/>
</dbReference>
<evidence type="ECO:0000256" key="10">
    <source>
        <dbReference type="ARBA" id="ARBA00023033"/>
    </source>
</evidence>
<evidence type="ECO:0000256" key="7">
    <source>
        <dbReference type="ARBA" id="ARBA00022989"/>
    </source>
</evidence>
<dbReference type="GO" id="GO:0020037">
    <property type="term" value="F:heme binding"/>
    <property type="evidence" value="ECO:0007669"/>
    <property type="project" value="InterPro"/>
</dbReference>
<evidence type="ECO:0000256" key="12">
    <source>
        <dbReference type="PIRSR" id="PIRSR602401-1"/>
    </source>
</evidence>